<protein>
    <submittedName>
        <fullName evidence="1">Uncharacterized protein</fullName>
    </submittedName>
</protein>
<dbReference type="EMBL" id="FWFR01000001">
    <property type="protein sequence ID" value="SLN30377.1"/>
    <property type="molecule type" value="Genomic_DNA"/>
</dbReference>
<accession>A0A1Y5S5B8</accession>
<dbReference type="AlphaFoldDB" id="A0A1Y5S5B8"/>
<reference evidence="1 2" key="1">
    <citation type="submission" date="2017-03" db="EMBL/GenBank/DDBJ databases">
        <authorList>
            <person name="Afonso C.L."/>
            <person name="Miller P.J."/>
            <person name="Scott M.A."/>
            <person name="Spackman E."/>
            <person name="Goraichik I."/>
            <person name="Dimitrov K.M."/>
            <person name="Suarez D.L."/>
            <person name="Swayne D.E."/>
        </authorList>
    </citation>
    <scope>NUCLEOTIDE SEQUENCE [LARGE SCALE GENOMIC DNA]</scope>
    <source>
        <strain evidence="1 2">CECT 7691</strain>
    </source>
</reference>
<sequence>MARSIPYIFCRYRMAVQEQALDVHGQRQFLNEEQGNGLPHGRLRADRPQANALIMEPNEFESDGEICLTWSVGIRAGVRIQTEYDSQTRTRTLQLVADPHIRFAPVLALPERGIMAIEDRSGDEQISARQAIGAFRTIMQTVHDGDGSFEVHHGDPEDIERWLDEWELKEYSYTIAPLNPISASAFAERRSEAMKRENVWKDAGKVLPPEGQSMQPNGGIIQEANELSEVGYGQRGFRGRTPDGHIAHVPKPRFHDDRHKNLAEQQKPHFVRVMFEPDNGQDTFLGGQVASALRRFYGG</sequence>
<name>A0A1Y5S5B8_9PROT</name>
<evidence type="ECO:0000313" key="1">
    <source>
        <dbReference type="EMBL" id="SLN30377.1"/>
    </source>
</evidence>
<dbReference type="InParanoid" id="A0A1Y5S5B8"/>
<organism evidence="1 2">
    <name type="scientific">Oceanibacterium hippocampi</name>
    <dbReference type="NCBI Taxonomy" id="745714"/>
    <lineage>
        <taxon>Bacteria</taxon>
        <taxon>Pseudomonadati</taxon>
        <taxon>Pseudomonadota</taxon>
        <taxon>Alphaproteobacteria</taxon>
        <taxon>Sneathiellales</taxon>
        <taxon>Sneathiellaceae</taxon>
        <taxon>Oceanibacterium</taxon>
    </lineage>
</organism>
<evidence type="ECO:0000313" key="2">
    <source>
        <dbReference type="Proteomes" id="UP000193200"/>
    </source>
</evidence>
<proteinExistence type="predicted"/>
<gene>
    <name evidence="1" type="ORF">OCH7691_01056</name>
</gene>
<dbReference type="Proteomes" id="UP000193200">
    <property type="component" value="Unassembled WGS sequence"/>
</dbReference>
<keyword evidence="2" id="KW-1185">Reference proteome</keyword>